<dbReference type="AlphaFoldDB" id="A0A2T5MHU2"/>
<proteinExistence type="inferred from homology"/>
<dbReference type="EMBL" id="QANS01000002">
    <property type="protein sequence ID" value="PTU32118.1"/>
    <property type="molecule type" value="Genomic_DNA"/>
</dbReference>
<gene>
    <name evidence="2" type="ORF">CJD38_05470</name>
</gene>
<dbReference type="Proteomes" id="UP000244248">
    <property type="component" value="Unassembled WGS sequence"/>
</dbReference>
<dbReference type="PANTHER" id="PTHR37298:SF1">
    <property type="entry name" value="UPF0111 PROTEIN YKAA"/>
    <property type="match status" value="1"/>
</dbReference>
<dbReference type="OrthoDB" id="9797568at2"/>
<evidence type="ECO:0000313" key="2">
    <source>
        <dbReference type="EMBL" id="PTU32118.1"/>
    </source>
</evidence>
<evidence type="ECO:0000313" key="3">
    <source>
        <dbReference type="Proteomes" id="UP000244248"/>
    </source>
</evidence>
<reference evidence="2 3" key="1">
    <citation type="submission" date="2018-04" db="EMBL/GenBank/DDBJ databases">
        <title>Novel species isolated from glacier.</title>
        <authorList>
            <person name="Liu Q."/>
            <person name="Xin Y.-H."/>
        </authorList>
    </citation>
    <scope>NUCLEOTIDE SEQUENCE [LARGE SCALE GENOMIC DNA]</scope>
    <source>
        <strain evidence="2 3">GT1R17</strain>
    </source>
</reference>
<accession>A0A2T5MHU2</accession>
<dbReference type="Gene3D" id="1.20.58.220">
    <property type="entry name" value="Phosphate transport system protein phou homolog 2, domain 2"/>
    <property type="match status" value="1"/>
</dbReference>
<keyword evidence="3" id="KW-1185">Reference proteome</keyword>
<comment type="caution">
    <text evidence="2">The sequence shown here is derived from an EMBL/GenBank/DDBJ whole genome shotgun (WGS) entry which is preliminary data.</text>
</comment>
<dbReference type="InterPro" id="IPR018445">
    <property type="entry name" value="Put_Phosphate_transp_reg"/>
</dbReference>
<organism evidence="2 3">
    <name type="scientific">Stenotrophobium rhamnosiphilum</name>
    <dbReference type="NCBI Taxonomy" id="2029166"/>
    <lineage>
        <taxon>Bacteria</taxon>
        <taxon>Pseudomonadati</taxon>
        <taxon>Pseudomonadota</taxon>
        <taxon>Gammaproteobacteria</taxon>
        <taxon>Nevskiales</taxon>
        <taxon>Nevskiaceae</taxon>
        <taxon>Stenotrophobium</taxon>
    </lineage>
</organism>
<protein>
    <submittedName>
        <fullName evidence="2">DUF47 domain-containing protein</fullName>
    </submittedName>
</protein>
<sequence>MFARFMPKEARFFDFFIAHADQLVLGANELKALMNNVADLPLRKRNIETIEHAADKITQQTMQLLHQTFITPLDRDEIHQLITRMDDILDLMEDASQCMHLYDIHAVTDETRHLADICLESTERVRDAVRLLPNMKNADKILDNCKHIDRLESDADHVMRTAMAKLFREEADTRQLFKMKELYQLLESVTDRCQDVANILEGIVLENA</sequence>
<dbReference type="RefSeq" id="WP_107939310.1">
    <property type="nucleotide sequence ID" value="NZ_QANS01000002.1"/>
</dbReference>
<name>A0A2T5MHU2_9GAMM</name>
<dbReference type="Pfam" id="PF01865">
    <property type="entry name" value="PhoU_div"/>
    <property type="match status" value="1"/>
</dbReference>
<dbReference type="InterPro" id="IPR052912">
    <property type="entry name" value="UPF0111_domain"/>
</dbReference>
<evidence type="ECO:0000256" key="1">
    <source>
        <dbReference type="ARBA" id="ARBA00008591"/>
    </source>
</evidence>
<comment type="similarity">
    <text evidence="1">Belongs to the UPF0111 family.</text>
</comment>
<dbReference type="PANTHER" id="PTHR37298">
    <property type="entry name" value="UPF0111 PROTEIN YKAA"/>
    <property type="match status" value="1"/>
</dbReference>
<dbReference type="InterPro" id="IPR038078">
    <property type="entry name" value="PhoU-like_sf"/>
</dbReference>